<organism evidence="6 7">
    <name type="scientific">Fusarium oxysporum (strain Fo5176)</name>
    <name type="common">Fusarium vascular wilt</name>
    <dbReference type="NCBI Taxonomy" id="660025"/>
    <lineage>
        <taxon>Eukaryota</taxon>
        <taxon>Fungi</taxon>
        <taxon>Dikarya</taxon>
        <taxon>Ascomycota</taxon>
        <taxon>Pezizomycotina</taxon>
        <taxon>Sordariomycetes</taxon>
        <taxon>Hypocreomycetidae</taxon>
        <taxon>Hypocreales</taxon>
        <taxon>Nectriaceae</taxon>
        <taxon>Fusarium</taxon>
        <taxon>Fusarium oxysporum species complex</taxon>
    </lineage>
</organism>
<keyword evidence="3" id="KW-0539">Nucleus</keyword>
<evidence type="ECO:0000256" key="3">
    <source>
        <dbReference type="ARBA" id="ARBA00023242"/>
    </source>
</evidence>
<comment type="subcellular location">
    <subcellularLocation>
        <location evidence="1">Nucleus</location>
    </subcellularLocation>
</comment>
<dbReference type="GO" id="GO:0005634">
    <property type="term" value="C:nucleus"/>
    <property type="evidence" value="ECO:0007669"/>
    <property type="project" value="UniProtKB-SubCell"/>
</dbReference>
<evidence type="ECO:0000256" key="2">
    <source>
        <dbReference type="ARBA" id="ARBA00011353"/>
    </source>
</evidence>
<sequence length="195" mass="22081">MTLESSPSIAYQWIFSSSCGPVWGVLVIIEDDMLVKEYFESLAKRRKRVRRSVKKQPSPSVATRGIGCGRRNERHRTVPSGRTAKLAWEPPRGSWEHEPFHIDGCEGDNAETLMIYITWLGGHKTRHKVDVLCKKCPQKHHNGSAIRFMAVRRSGGYANVCSIETPICIGSLEGMALKYRQTKRVTASGRRVEER</sequence>
<evidence type="ECO:0000313" key="6">
    <source>
        <dbReference type="EnsemblFungi" id="FOXG_14828P0"/>
    </source>
</evidence>
<evidence type="ECO:0000256" key="1">
    <source>
        <dbReference type="ARBA" id="ARBA00004123"/>
    </source>
</evidence>
<dbReference type="SUPFAM" id="SSF54160">
    <property type="entry name" value="Chromo domain-like"/>
    <property type="match status" value="1"/>
</dbReference>
<dbReference type="InterPro" id="IPR016197">
    <property type="entry name" value="Chromo-like_dom_sf"/>
</dbReference>
<dbReference type="EnsemblFungi" id="FOXG_14828T0">
    <property type="protein sequence ID" value="FOXG_14828P0"/>
    <property type="gene ID" value="FOXG_14828"/>
</dbReference>
<evidence type="ECO:0000256" key="4">
    <source>
        <dbReference type="SAM" id="MobiDB-lite"/>
    </source>
</evidence>
<dbReference type="Proteomes" id="UP000002489">
    <property type="component" value="Unassembled WGS sequence"/>
</dbReference>
<dbReference type="STRING" id="426428.A0A0D2YEU0"/>
<protein>
    <recommendedName>
        <fullName evidence="5">Chromo shadow domain-containing protein</fullName>
    </recommendedName>
</protein>
<proteinExistence type="predicted"/>
<dbReference type="AlphaFoldDB" id="A0A0D2YEU0"/>
<accession>A0A0D2YEU0</accession>
<dbReference type="InterPro" id="IPR008251">
    <property type="entry name" value="Chromo_shadow_dom"/>
</dbReference>
<dbReference type="Gene3D" id="2.40.50.40">
    <property type="match status" value="1"/>
</dbReference>
<reference evidence="7" key="1">
    <citation type="journal article" date="2012" name="Mol. Plant Microbe Interact.">
        <title>A highly conserved effector in Fusarium oxysporum is required for full virulence on Arabidopsis.</title>
        <authorList>
            <person name="Thatcher L.F."/>
            <person name="Gardiner D.M."/>
            <person name="Kazan K."/>
            <person name="Manners J."/>
        </authorList>
    </citation>
    <scope>NUCLEOTIDE SEQUENCE [LARGE SCALE GENOMIC DNA]</scope>
    <source>
        <strain evidence="7">Fo5176</strain>
    </source>
</reference>
<name>A0A0D2YEU0_FUSOF</name>
<comment type="subunit">
    <text evidence="2">Component of the NuA4 histone acetyltransferase complex.</text>
</comment>
<feature type="region of interest" description="Disordered" evidence="4">
    <location>
        <begin position="50"/>
        <end position="75"/>
    </location>
</feature>
<reference evidence="6" key="2">
    <citation type="submission" date="2025-08" db="UniProtKB">
        <authorList>
            <consortium name="EnsemblFungi"/>
        </authorList>
    </citation>
    <scope>IDENTIFICATION</scope>
    <source>
        <strain evidence="6">4287 / CBS 123668 / FGSC 9935 / NRRL 34936</strain>
    </source>
</reference>
<feature type="domain" description="Chromo shadow" evidence="5">
    <location>
        <begin position="107"/>
        <end position="139"/>
    </location>
</feature>
<evidence type="ECO:0000259" key="5">
    <source>
        <dbReference type="Pfam" id="PF01393"/>
    </source>
</evidence>
<evidence type="ECO:0000313" key="7">
    <source>
        <dbReference type="Proteomes" id="UP000002489"/>
    </source>
</evidence>
<dbReference type="Pfam" id="PF01393">
    <property type="entry name" value="Chromo_shadow"/>
    <property type="match status" value="1"/>
</dbReference>